<dbReference type="PANTHER" id="PTHR43537:SF5">
    <property type="entry name" value="UXU OPERON TRANSCRIPTIONAL REGULATOR"/>
    <property type="match status" value="1"/>
</dbReference>
<evidence type="ECO:0000313" key="6">
    <source>
        <dbReference type="Proteomes" id="UP000273977"/>
    </source>
</evidence>
<gene>
    <name evidence="5" type="ORF">EF384_08740</name>
</gene>
<dbReference type="RefSeq" id="WP_123781201.1">
    <property type="nucleotide sequence ID" value="NZ_RKMG01000037.1"/>
</dbReference>
<dbReference type="PROSITE" id="PS50949">
    <property type="entry name" value="HTH_GNTR"/>
    <property type="match status" value="1"/>
</dbReference>
<keyword evidence="3" id="KW-0804">Transcription</keyword>
<dbReference type="EMBL" id="RKMG01000037">
    <property type="protein sequence ID" value="RPA56835.1"/>
    <property type="molecule type" value="Genomic_DNA"/>
</dbReference>
<evidence type="ECO:0000256" key="3">
    <source>
        <dbReference type="ARBA" id="ARBA00023163"/>
    </source>
</evidence>
<keyword evidence="1" id="KW-0805">Transcription regulation</keyword>
<dbReference type="CDD" id="cd07377">
    <property type="entry name" value="WHTH_GntR"/>
    <property type="match status" value="1"/>
</dbReference>
<dbReference type="Pfam" id="PF00392">
    <property type="entry name" value="GntR"/>
    <property type="match status" value="1"/>
</dbReference>
<dbReference type="SMART" id="SM00345">
    <property type="entry name" value="HTH_GNTR"/>
    <property type="match status" value="1"/>
</dbReference>
<protein>
    <submittedName>
        <fullName evidence="5">GntR family transcriptional regulator</fullName>
    </submittedName>
</protein>
<dbReference type="InterPro" id="IPR011711">
    <property type="entry name" value="GntR_C"/>
</dbReference>
<dbReference type="OrthoDB" id="9815017at2"/>
<dbReference type="Pfam" id="PF07729">
    <property type="entry name" value="FCD"/>
    <property type="match status" value="1"/>
</dbReference>
<dbReference type="Gene3D" id="1.20.120.530">
    <property type="entry name" value="GntR ligand-binding domain-like"/>
    <property type="match status" value="1"/>
</dbReference>
<dbReference type="InterPro" id="IPR000524">
    <property type="entry name" value="Tscrpt_reg_HTH_GntR"/>
</dbReference>
<dbReference type="GO" id="GO:0003677">
    <property type="term" value="F:DNA binding"/>
    <property type="evidence" value="ECO:0007669"/>
    <property type="project" value="UniProtKB-KW"/>
</dbReference>
<evidence type="ECO:0000313" key="5">
    <source>
        <dbReference type="EMBL" id="RPA56835.1"/>
    </source>
</evidence>
<dbReference type="SUPFAM" id="SSF46785">
    <property type="entry name" value="Winged helix' DNA-binding domain"/>
    <property type="match status" value="1"/>
</dbReference>
<feature type="domain" description="HTH gntR-type" evidence="4">
    <location>
        <begin position="3"/>
        <end position="70"/>
    </location>
</feature>
<dbReference type="SUPFAM" id="SSF48008">
    <property type="entry name" value="GntR ligand-binding domain-like"/>
    <property type="match status" value="1"/>
</dbReference>
<dbReference type="GO" id="GO:0003700">
    <property type="term" value="F:DNA-binding transcription factor activity"/>
    <property type="evidence" value="ECO:0007669"/>
    <property type="project" value="InterPro"/>
</dbReference>
<dbReference type="Gene3D" id="1.10.10.10">
    <property type="entry name" value="Winged helix-like DNA-binding domain superfamily/Winged helix DNA-binding domain"/>
    <property type="match status" value="1"/>
</dbReference>
<dbReference type="Proteomes" id="UP000273977">
    <property type="component" value="Unassembled WGS sequence"/>
</dbReference>
<keyword evidence="2" id="KW-0238">DNA-binding</keyword>
<dbReference type="SMART" id="SM00895">
    <property type="entry name" value="FCD"/>
    <property type="match status" value="1"/>
</dbReference>
<organism evidence="5 6">
    <name type="scientific">Aerococcus agrisoli</name>
    <dbReference type="NCBI Taxonomy" id="2487350"/>
    <lineage>
        <taxon>Bacteria</taxon>
        <taxon>Bacillati</taxon>
        <taxon>Bacillota</taxon>
        <taxon>Bacilli</taxon>
        <taxon>Lactobacillales</taxon>
        <taxon>Aerococcaceae</taxon>
        <taxon>Aerococcus</taxon>
    </lineage>
</organism>
<evidence type="ECO:0000256" key="2">
    <source>
        <dbReference type="ARBA" id="ARBA00023125"/>
    </source>
</evidence>
<keyword evidence="6" id="KW-1185">Reference proteome</keyword>
<sequence>MRASKTTAIFEQIKKDINNGSYSINEKLVEADLAAQYETSRNTIRSVLSLLEKDNLVTIEPHKGAKVVSLSLKDIINFMDLRAEVEAYIFRIVTPILTDEDVAKMTAIYQSMEATSEDIDYENYSKLNHEFHEVIYSNCDNTPATDLVRDLISKVSKYYSKTILMPGRFEATQAEHKNILAAVKAKDGLLAADRVRDHIHGVRETLIEHYGYLNQTNKD</sequence>
<name>A0A3N4G361_9LACT</name>
<comment type="caution">
    <text evidence="5">The sequence shown here is derived from an EMBL/GenBank/DDBJ whole genome shotgun (WGS) entry which is preliminary data.</text>
</comment>
<reference evidence="5 6" key="1">
    <citation type="submission" date="2018-11" db="EMBL/GenBank/DDBJ databases">
        <title>Aerococcus sp. SJQ22, whole genome shotgun sequence.</title>
        <authorList>
            <person name="Sun L."/>
            <person name="Gao X."/>
            <person name="Chen W."/>
            <person name="Huang K."/>
        </authorList>
    </citation>
    <scope>NUCLEOTIDE SEQUENCE [LARGE SCALE GENOMIC DNA]</scope>
    <source>
        <strain evidence="5 6">SJQ22</strain>
    </source>
</reference>
<evidence type="ECO:0000259" key="4">
    <source>
        <dbReference type="PROSITE" id="PS50949"/>
    </source>
</evidence>
<evidence type="ECO:0000256" key="1">
    <source>
        <dbReference type="ARBA" id="ARBA00023015"/>
    </source>
</evidence>
<proteinExistence type="predicted"/>
<dbReference type="InterPro" id="IPR008920">
    <property type="entry name" value="TF_FadR/GntR_C"/>
</dbReference>
<accession>A0A3N4G361</accession>
<dbReference type="InterPro" id="IPR036390">
    <property type="entry name" value="WH_DNA-bd_sf"/>
</dbReference>
<dbReference type="InterPro" id="IPR036388">
    <property type="entry name" value="WH-like_DNA-bd_sf"/>
</dbReference>
<dbReference type="AlphaFoldDB" id="A0A3N4G361"/>
<dbReference type="PANTHER" id="PTHR43537">
    <property type="entry name" value="TRANSCRIPTIONAL REGULATOR, GNTR FAMILY"/>
    <property type="match status" value="1"/>
</dbReference>